<evidence type="ECO:0000256" key="2">
    <source>
        <dbReference type="SAM" id="MobiDB-lite"/>
    </source>
</evidence>
<dbReference type="EMBL" id="OV170221">
    <property type="protein sequence ID" value="CAH0712860.1"/>
    <property type="molecule type" value="Genomic_DNA"/>
</dbReference>
<dbReference type="Proteomes" id="UP000838878">
    <property type="component" value="Chromosome 1"/>
</dbReference>
<keyword evidence="4" id="KW-1185">Reference proteome</keyword>
<organism evidence="3 4">
    <name type="scientific">Brenthis ino</name>
    <name type="common">lesser marbled fritillary</name>
    <dbReference type="NCBI Taxonomy" id="405034"/>
    <lineage>
        <taxon>Eukaryota</taxon>
        <taxon>Metazoa</taxon>
        <taxon>Ecdysozoa</taxon>
        <taxon>Arthropoda</taxon>
        <taxon>Hexapoda</taxon>
        <taxon>Insecta</taxon>
        <taxon>Pterygota</taxon>
        <taxon>Neoptera</taxon>
        <taxon>Endopterygota</taxon>
        <taxon>Lepidoptera</taxon>
        <taxon>Glossata</taxon>
        <taxon>Ditrysia</taxon>
        <taxon>Papilionoidea</taxon>
        <taxon>Nymphalidae</taxon>
        <taxon>Heliconiinae</taxon>
        <taxon>Argynnini</taxon>
        <taxon>Brenthis</taxon>
    </lineage>
</organism>
<dbReference type="OrthoDB" id="3936150at2759"/>
<protein>
    <submittedName>
        <fullName evidence="3">Uncharacterized protein</fullName>
    </submittedName>
</protein>
<evidence type="ECO:0000256" key="1">
    <source>
        <dbReference type="SAM" id="Coils"/>
    </source>
</evidence>
<evidence type="ECO:0000313" key="4">
    <source>
        <dbReference type="Proteomes" id="UP000838878"/>
    </source>
</evidence>
<feature type="compositionally biased region" description="Basic and acidic residues" evidence="2">
    <location>
        <begin position="74"/>
        <end position="84"/>
    </location>
</feature>
<feature type="region of interest" description="Disordered" evidence="2">
    <location>
        <begin position="566"/>
        <end position="587"/>
    </location>
</feature>
<evidence type="ECO:0000313" key="3">
    <source>
        <dbReference type="EMBL" id="CAH0712860.1"/>
    </source>
</evidence>
<reference evidence="3" key="1">
    <citation type="submission" date="2021-12" db="EMBL/GenBank/DDBJ databases">
        <authorList>
            <person name="Martin H S."/>
        </authorList>
    </citation>
    <scope>NUCLEOTIDE SEQUENCE</scope>
</reference>
<gene>
    <name evidence="3" type="ORF">BINO364_LOCUS86</name>
</gene>
<feature type="coiled-coil region" evidence="1">
    <location>
        <begin position="331"/>
        <end position="358"/>
    </location>
</feature>
<proteinExistence type="predicted"/>
<dbReference type="AlphaFoldDB" id="A0A8S4I1W3"/>
<accession>A0A8S4I1W3</accession>
<name>A0A8S4I1W3_9NEOP</name>
<feature type="non-terminal residue" evidence="3">
    <location>
        <position position="804"/>
    </location>
</feature>
<feature type="region of interest" description="Disordered" evidence="2">
    <location>
        <begin position="57"/>
        <end position="90"/>
    </location>
</feature>
<keyword evidence="1" id="KW-0175">Coiled coil</keyword>
<sequence>MKRNVDKSTVVNKGVWFKNKTYKGSNFIFPTSSDLDNVLQNNFDAFEENVQSPFSSNYIDRSKRSPSYKSKSSKSRDECKDKSKCQKQNSSSQIHSKFISTLKPASVFNDYPFEVAVLLSNNNDESLNLERNSINIPEKDVNRVKLVEQKSDEASANIKDIRKDLRMNSGLEKELKPESIHLPLNVPTKDDVTNVNKTLIVPKRSMNQQNFENELIKKIEEFNNTDSYKLKNDRNIFEKEPVAWHKPLPPSKVNIYKVVPKPTEDVKKRINERGLIKVLSMLTKTFKKIMKQHSDIKQIHNKLYNLNDDFIKNIDLLTKKFEDFNVRYSEIMKVSQNLQRMEVKIRDKELNYNKKEKEFSKELTKFENQQKKFLAQQRQFYNVQKVLLQQNEQINIKQNLITKIQSEISHRQNNLAKVLKKGKQFHIDYKHSGTSISKPIQPVLNTKVVPTPFTTESVKINLFSVPTVSQLKDQDQLIMGEKDSQPVDDLIYKYYFNNTFIDDIMKNKILASFIASESTFNNKTKNKRNEVNLNTTILLPINKTKSKIRNRRWIKNLKKYHLKETRRNETKTPTLSSKVKDNLANNNSKDPFQNMALNFCREIGQNVNTQILNWCIEKILRRLKVIDLKRPSSIQINEVKKKQGLGKSTLPKQPFVSTTANTLNKKVDTATSSAVTKQTTFNVFFPDNDDLENKLKEYGKSDVIFIILKVRDPEFEPTSLGFPSEHATTELTPDPEGTVYYDGSLHSSDLGHKFNVDSEGFSDIMPGLDSDSRIQVDPFAIDLQEQRRAEVRKINARIMKMKMG</sequence>
<feature type="compositionally biased region" description="Polar residues" evidence="2">
    <location>
        <begin position="571"/>
        <end position="587"/>
    </location>
</feature>